<dbReference type="AlphaFoldDB" id="A0A7I8LGQ2"/>
<name>A0A7I8LGQ2_SPIIN</name>
<dbReference type="EMBL" id="LR746278">
    <property type="protein sequence ID" value="CAA7409209.1"/>
    <property type="molecule type" value="Genomic_DNA"/>
</dbReference>
<evidence type="ECO:0000256" key="1">
    <source>
        <dbReference type="SAM" id="MobiDB-lite"/>
    </source>
</evidence>
<protein>
    <submittedName>
        <fullName evidence="2">Uncharacterized protein</fullName>
    </submittedName>
</protein>
<feature type="region of interest" description="Disordered" evidence="1">
    <location>
        <begin position="1"/>
        <end position="80"/>
    </location>
</feature>
<accession>A0A7I8LGQ2</accession>
<organism evidence="2 3">
    <name type="scientific">Spirodela intermedia</name>
    <name type="common">Intermediate duckweed</name>
    <dbReference type="NCBI Taxonomy" id="51605"/>
    <lineage>
        <taxon>Eukaryota</taxon>
        <taxon>Viridiplantae</taxon>
        <taxon>Streptophyta</taxon>
        <taxon>Embryophyta</taxon>
        <taxon>Tracheophyta</taxon>
        <taxon>Spermatophyta</taxon>
        <taxon>Magnoliopsida</taxon>
        <taxon>Liliopsida</taxon>
        <taxon>Araceae</taxon>
        <taxon>Lemnoideae</taxon>
        <taxon>Spirodela</taxon>
    </lineage>
</organism>
<evidence type="ECO:0000313" key="2">
    <source>
        <dbReference type="EMBL" id="CAA7409209.1"/>
    </source>
</evidence>
<feature type="compositionally biased region" description="Polar residues" evidence="1">
    <location>
        <begin position="33"/>
        <end position="68"/>
    </location>
</feature>
<gene>
    <name evidence="2" type="ORF">SI8410_15019887</name>
</gene>
<evidence type="ECO:0000313" key="3">
    <source>
        <dbReference type="Proteomes" id="UP000663760"/>
    </source>
</evidence>
<keyword evidence="3" id="KW-1185">Reference proteome</keyword>
<feature type="compositionally biased region" description="Basic and acidic residues" evidence="1">
    <location>
        <begin position="1"/>
        <end position="13"/>
    </location>
</feature>
<sequence length="99" mass="11133">MQPVKRGPEREEQVEPAAGYYDPRVPNRRERGSASSSWRGRTHLSPQKKQWPAGSTSWAQRLPPNSQSTRKRRRAAEKQAAQVCVRALSSFFLSGALGE</sequence>
<dbReference type="Proteomes" id="UP000663760">
    <property type="component" value="Chromosome 15"/>
</dbReference>
<reference evidence="2" key="1">
    <citation type="submission" date="2020-02" db="EMBL/GenBank/DDBJ databases">
        <authorList>
            <person name="Scholz U."/>
            <person name="Mascher M."/>
            <person name="Fiebig A."/>
        </authorList>
    </citation>
    <scope>NUCLEOTIDE SEQUENCE</scope>
</reference>
<proteinExistence type="predicted"/>